<dbReference type="PROSITE" id="PS51194">
    <property type="entry name" value="HELICASE_CTER"/>
    <property type="match status" value="1"/>
</dbReference>
<dbReference type="GO" id="GO:0016787">
    <property type="term" value="F:hydrolase activity"/>
    <property type="evidence" value="ECO:0007669"/>
    <property type="project" value="UniProtKB-KW"/>
</dbReference>
<accession>A0ABV8B0G1</accession>
<dbReference type="Pfam" id="PF00271">
    <property type="entry name" value="Helicase_C"/>
    <property type="match status" value="1"/>
</dbReference>
<dbReference type="InterPro" id="IPR014001">
    <property type="entry name" value="Helicase_ATP-bd"/>
</dbReference>
<dbReference type="Gene3D" id="3.40.50.300">
    <property type="entry name" value="P-loop containing nucleotide triphosphate hydrolases"/>
    <property type="match status" value="2"/>
</dbReference>
<dbReference type="PANTHER" id="PTHR47396">
    <property type="entry name" value="TYPE I RESTRICTION ENZYME ECOKI R PROTEIN"/>
    <property type="match status" value="1"/>
</dbReference>
<dbReference type="SMART" id="SM00490">
    <property type="entry name" value="HELICc"/>
    <property type="match status" value="1"/>
</dbReference>
<keyword evidence="4" id="KW-1185">Reference proteome</keyword>
<dbReference type="InterPro" id="IPR050742">
    <property type="entry name" value="Helicase_Restrict-Modif_Enz"/>
</dbReference>
<keyword evidence="3" id="KW-0067">ATP-binding</keyword>
<proteinExistence type="predicted"/>
<keyword evidence="3" id="KW-0347">Helicase</keyword>
<feature type="domain" description="Helicase C-terminal" evidence="2">
    <location>
        <begin position="273"/>
        <end position="445"/>
    </location>
</feature>
<comment type="caution">
    <text evidence="3">The sequence shown here is derived from an EMBL/GenBank/DDBJ whole genome shotgun (WGS) entry which is preliminary data.</text>
</comment>
<dbReference type="RefSeq" id="WP_377914511.1">
    <property type="nucleotide sequence ID" value="NZ_JBHRZT010000043.1"/>
</dbReference>
<feature type="domain" description="Helicase ATP-binding" evidence="1">
    <location>
        <begin position="34"/>
        <end position="214"/>
    </location>
</feature>
<dbReference type="SUPFAM" id="SSF52540">
    <property type="entry name" value="P-loop containing nucleoside triphosphate hydrolases"/>
    <property type="match status" value="1"/>
</dbReference>
<dbReference type="EC" id="3.6.4.-" evidence="3"/>
<name>A0ABV8B0G1_9BACI</name>
<dbReference type="GO" id="GO:0004386">
    <property type="term" value="F:helicase activity"/>
    <property type="evidence" value="ECO:0007669"/>
    <property type="project" value="UniProtKB-KW"/>
</dbReference>
<dbReference type="PANTHER" id="PTHR47396:SF1">
    <property type="entry name" value="ATP-DEPENDENT HELICASE IRC3-RELATED"/>
    <property type="match status" value="1"/>
</dbReference>
<dbReference type="InterPro" id="IPR027417">
    <property type="entry name" value="P-loop_NTPase"/>
</dbReference>
<dbReference type="SMART" id="SM00487">
    <property type="entry name" value="DEXDc"/>
    <property type="match status" value="1"/>
</dbReference>
<gene>
    <name evidence="3" type="ORF">ACFOU2_09585</name>
</gene>
<dbReference type="InterPro" id="IPR006935">
    <property type="entry name" value="Helicase/UvrB_N"/>
</dbReference>
<dbReference type="Proteomes" id="UP001595752">
    <property type="component" value="Unassembled WGS sequence"/>
</dbReference>
<dbReference type="PROSITE" id="PS51192">
    <property type="entry name" value="HELICASE_ATP_BIND_1"/>
    <property type="match status" value="1"/>
</dbReference>
<evidence type="ECO:0000313" key="3">
    <source>
        <dbReference type="EMBL" id="MFC3883736.1"/>
    </source>
</evidence>
<evidence type="ECO:0000259" key="2">
    <source>
        <dbReference type="PROSITE" id="PS51194"/>
    </source>
</evidence>
<keyword evidence="3" id="KW-0547">Nucleotide-binding</keyword>
<dbReference type="InterPro" id="IPR001650">
    <property type="entry name" value="Helicase_C-like"/>
</dbReference>
<dbReference type="Pfam" id="PF04851">
    <property type="entry name" value="ResIII"/>
    <property type="match status" value="1"/>
</dbReference>
<protein>
    <submittedName>
        <fullName evidence="3">DEAD/DEAH box helicase</fullName>
        <ecNumber evidence="3">3.6.4.-</ecNumber>
    </submittedName>
</protein>
<organism evidence="3 4">
    <name type="scientific">Bacillus songklensis</name>
    <dbReference type="NCBI Taxonomy" id="1069116"/>
    <lineage>
        <taxon>Bacteria</taxon>
        <taxon>Bacillati</taxon>
        <taxon>Bacillota</taxon>
        <taxon>Bacilli</taxon>
        <taxon>Bacillales</taxon>
        <taxon>Bacillaceae</taxon>
        <taxon>Bacillus</taxon>
    </lineage>
</organism>
<sequence>MSTTSYFKQTNTFITTNLSLRKPQRLAHKKLKESFKGENFSHKLIVLPTGTGKTGLMGIAPFDISDGRVLIVTPSLVIREGISDEFDTRTQFNFWTERNVIINDDHLPTVYRYAGHSGTAGDKARVRKYLENANIVIANIHKVYSSTSTKTLTKMLDPDFFDMIIIDEAHHSAAESWQKTLEHFNAKKIVKLTATPTRNDYKEIEGELVYEYSMADAINNKYIKNVMTEDYTTEKLHFVVNGEEVDKETALDLMDKKWVSRSVAYSLECSRTIVAMSIEKLKEKRQNGNAHHQIIAVACSVEHAKQIMELYQEFGYRADYVTSERPTEECEKVIVEFKKAQIDVLVNVNMLGEGFDHPNISIAAIFRPFRSLPPYAQFIGRALRRIQGENMIDEVDNVAHVVYHKELDLDSLWDYYTGQKTKARIREAIEREYHEQFPSRDVGEIRTEGAVVSTTREFLSDGIGLKYKGTLQQIIRDREKQWEDTAAGMRNIGIPEEQITDFIKLQKQKLEGEITARQDKLREELIREELHEAHKEHIAQMVEALFEQTGIDPKGVELPNNTTSAIYKSTKTNDGYIMRYIHTNLKQKLKRGIDEWETYDFEQARSTLPVIIQKLKEKIERIDD</sequence>
<reference evidence="4" key="1">
    <citation type="journal article" date="2019" name="Int. J. Syst. Evol. Microbiol.">
        <title>The Global Catalogue of Microorganisms (GCM) 10K type strain sequencing project: providing services to taxonomists for standard genome sequencing and annotation.</title>
        <authorList>
            <consortium name="The Broad Institute Genomics Platform"/>
            <consortium name="The Broad Institute Genome Sequencing Center for Infectious Disease"/>
            <person name="Wu L."/>
            <person name="Ma J."/>
        </authorList>
    </citation>
    <scope>NUCLEOTIDE SEQUENCE [LARGE SCALE GENOMIC DNA]</scope>
    <source>
        <strain evidence="4">CCUG 61889</strain>
    </source>
</reference>
<evidence type="ECO:0000313" key="4">
    <source>
        <dbReference type="Proteomes" id="UP001595752"/>
    </source>
</evidence>
<evidence type="ECO:0000259" key="1">
    <source>
        <dbReference type="PROSITE" id="PS51192"/>
    </source>
</evidence>
<dbReference type="EMBL" id="JBHRZT010000043">
    <property type="protein sequence ID" value="MFC3883736.1"/>
    <property type="molecule type" value="Genomic_DNA"/>
</dbReference>
<keyword evidence="3" id="KW-0378">Hydrolase</keyword>